<keyword evidence="2" id="KW-0012">Acyltransferase</keyword>
<sequence>MTLTFQNIEKQFAEIATIHAHSFERAWSEAILQDMFRKGQYSGTLILQNDQVIGFIICATVLDEAEIISIAISPEQRGKAFAAQLLNYEVKRLQNLSIKKLHLEVNQSNIAAIKLYQTTGFSQIAVRKNYYKLANGNRTDALIFSLSL</sequence>
<comment type="catalytic activity">
    <reaction evidence="3">
        <text>N-terminal L-alanyl-[ribosomal protein bS18] + acetyl-CoA = N-terminal N(alpha)-acetyl-L-alanyl-[ribosomal protein bS18] + CoA + H(+)</text>
        <dbReference type="Rhea" id="RHEA:43756"/>
        <dbReference type="Rhea" id="RHEA-COMP:10676"/>
        <dbReference type="Rhea" id="RHEA-COMP:10677"/>
        <dbReference type="ChEBI" id="CHEBI:15378"/>
        <dbReference type="ChEBI" id="CHEBI:57287"/>
        <dbReference type="ChEBI" id="CHEBI:57288"/>
        <dbReference type="ChEBI" id="CHEBI:64718"/>
        <dbReference type="ChEBI" id="CHEBI:83683"/>
        <dbReference type="EC" id="2.3.1.266"/>
    </reaction>
</comment>
<dbReference type="InterPro" id="IPR006464">
    <property type="entry name" value="AcTrfase_RimI/Ard1"/>
</dbReference>
<dbReference type="InterPro" id="IPR016181">
    <property type="entry name" value="Acyl_CoA_acyltransferase"/>
</dbReference>
<dbReference type="SUPFAM" id="SSF55729">
    <property type="entry name" value="Acyl-CoA N-acyltransferases (Nat)"/>
    <property type="match status" value="1"/>
</dbReference>
<dbReference type="Pfam" id="PF00583">
    <property type="entry name" value="Acetyltransf_1"/>
    <property type="match status" value="1"/>
</dbReference>
<evidence type="ECO:0000256" key="2">
    <source>
        <dbReference type="ARBA" id="ARBA00023315"/>
    </source>
</evidence>
<accession>A0A2A4Z5Q3</accession>
<comment type="caution">
    <text evidence="5">The sequence shown here is derived from an EMBL/GenBank/DDBJ whole genome shotgun (WGS) entry which is preliminary data.</text>
</comment>
<dbReference type="EMBL" id="NVUS01000005">
    <property type="protein sequence ID" value="PCJ02100.1"/>
    <property type="molecule type" value="Genomic_DNA"/>
</dbReference>
<dbReference type="GO" id="GO:0005737">
    <property type="term" value="C:cytoplasm"/>
    <property type="evidence" value="ECO:0007669"/>
    <property type="project" value="UniProtKB-SubCell"/>
</dbReference>
<comment type="subcellular location">
    <subcellularLocation>
        <location evidence="3">Cytoplasm</location>
    </subcellularLocation>
</comment>
<dbReference type="PROSITE" id="PS51186">
    <property type="entry name" value="GNAT"/>
    <property type="match status" value="1"/>
</dbReference>
<proteinExistence type="inferred from homology"/>
<dbReference type="AlphaFoldDB" id="A0A2A4Z5Q3"/>
<dbReference type="PANTHER" id="PTHR42919">
    <property type="entry name" value="N-ALPHA-ACETYLTRANSFERASE"/>
    <property type="match status" value="1"/>
</dbReference>
<evidence type="ECO:0000256" key="3">
    <source>
        <dbReference type="RuleBase" id="RU363094"/>
    </source>
</evidence>
<evidence type="ECO:0000259" key="4">
    <source>
        <dbReference type="PROSITE" id="PS51186"/>
    </source>
</evidence>
<dbReference type="Gene3D" id="3.40.630.30">
    <property type="match status" value="1"/>
</dbReference>
<organism evidence="5">
    <name type="scientific">OCS116 cluster bacterium</name>
    <dbReference type="NCBI Taxonomy" id="2030921"/>
    <lineage>
        <taxon>Bacteria</taxon>
        <taxon>Pseudomonadati</taxon>
        <taxon>Pseudomonadota</taxon>
        <taxon>Alphaproteobacteria</taxon>
        <taxon>OCS116 cluster</taxon>
    </lineage>
</organism>
<evidence type="ECO:0000313" key="5">
    <source>
        <dbReference type="EMBL" id="PCJ02100.1"/>
    </source>
</evidence>
<protein>
    <recommendedName>
        <fullName evidence="3">[Ribosomal protein bS18]-alanine N-acetyltransferase</fullName>
        <ecNumber evidence="3">2.3.1.266</ecNumber>
    </recommendedName>
</protein>
<keyword evidence="3" id="KW-0963">Cytoplasm</keyword>
<comment type="function">
    <text evidence="3">Acetylates the N-terminal alanine of ribosomal protein bS18.</text>
</comment>
<gene>
    <name evidence="5" type="primary">rimI</name>
    <name evidence="5" type="ORF">COB13_05765</name>
</gene>
<name>A0A2A4Z5Q3_9PROT</name>
<reference key="1">
    <citation type="submission" date="2017-08" db="EMBL/GenBank/DDBJ databases">
        <title>A dynamic microbial community with high functional redundancy inhabits the cold, oxic subseafloor aquifer.</title>
        <authorList>
            <person name="Tully B.J."/>
            <person name="Wheat C.G."/>
            <person name="Glazer B.T."/>
            <person name="Huber J.A."/>
        </authorList>
    </citation>
    <scope>NUCLEOTIDE SEQUENCE [LARGE SCALE GENOMIC DNA]</scope>
</reference>
<evidence type="ECO:0000256" key="1">
    <source>
        <dbReference type="ARBA" id="ARBA00022679"/>
    </source>
</evidence>
<comment type="similarity">
    <text evidence="3">Belongs to the acetyltransferase family. RimI subfamily.</text>
</comment>
<feature type="domain" description="N-acetyltransferase" evidence="4">
    <location>
        <begin position="3"/>
        <end position="148"/>
    </location>
</feature>
<keyword evidence="1 5" id="KW-0808">Transferase</keyword>
<dbReference type="PANTHER" id="PTHR42919:SF8">
    <property type="entry name" value="N-ALPHA-ACETYLTRANSFERASE 50"/>
    <property type="match status" value="1"/>
</dbReference>
<dbReference type="InterPro" id="IPR000182">
    <property type="entry name" value="GNAT_dom"/>
</dbReference>
<dbReference type="NCBIfam" id="TIGR01575">
    <property type="entry name" value="rimI"/>
    <property type="match status" value="1"/>
</dbReference>
<dbReference type="InterPro" id="IPR051556">
    <property type="entry name" value="N-term/lysine_N-AcTrnsfr"/>
</dbReference>
<dbReference type="GO" id="GO:0008999">
    <property type="term" value="F:protein-N-terminal-alanine acetyltransferase activity"/>
    <property type="evidence" value="ECO:0007669"/>
    <property type="project" value="UniProtKB-EC"/>
</dbReference>
<dbReference type="EC" id="2.3.1.266" evidence="3"/>
<dbReference type="CDD" id="cd04301">
    <property type="entry name" value="NAT_SF"/>
    <property type="match status" value="1"/>
</dbReference>
<reference evidence="5" key="2">
    <citation type="journal article" date="2018" name="ISME J.">
        <title>A dynamic microbial community with high functional redundancy inhabits the cold, oxic subseafloor aquifer.</title>
        <authorList>
            <person name="Tully B.J."/>
            <person name="Wheat C.G."/>
            <person name="Glazer B.T."/>
            <person name="Huber J.A."/>
        </authorList>
    </citation>
    <scope>NUCLEOTIDE SEQUENCE</scope>
    <source>
        <strain evidence="5">NORP83</strain>
    </source>
</reference>